<keyword evidence="8" id="KW-1185">Reference proteome</keyword>
<evidence type="ECO:0000313" key="7">
    <source>
        <dbReference type="EMBL" id="KAA5532242.1"/>
    </source>
</evidence>
<protein>
    <recommendedName>
        <fullName evidence="6">Histidine kinase domain-containing protein</fullName>
    </recommendedName>
</protein>
<dbReference type="EMBL" id="VWSH01000004">
    <property type="protein sequence ID" value="KAA5532242.1"/>
    <property type="molecule type" value="Genomic_DNA"/>
</dbReference>
<dbReference type="PROSITE" id="PS50109">
    <property type="entry name" value="HIS_KIN"/>
    <property type="match status" value="1"/>
</dbReference>
<evidence type="ECO:0000313" key="8">
    <source>
        <dbReference type="Proteomes" id="UP000323632"/>
    </source>
</evidence>
<dbReference type="PANTHER" id="PTHR24421">
    <property type="entry name" value="NITRATE/NITRITE SENSOR PROTEIN NARX-RELATED"/>
    <property type="match status" value="1"/>
</dbReference>
<dbReference type="SMART" id="SM00028">
    <property type="entry name" value="TPR"/>
    <property type="match status" value="4"/>
</dbReference>
<dbReference type="InterPro" id="IPR019734">
    <property type="entry name" value="TPR_rpt"/>
</dbReference>
<evidence type="ECO:0000259" key="6">
    <source>
        <dbReference type="PROSITE" id="PS50109"/>
    </source>
</evidence>
<dbReference type="GO" id="GO:0046983">
    <property type="term" value="F:protein dimerization activity"/>
    <property type="evidence" value="ECO:0007669"/>
    <property type="project" value="InterPro"/>
</dbReference>
<proteinExistence type="predicted"/>
<evidence type="ECO:0000256" key="5">
    <source>
        <dbReference type="SAM" id="SignalP"/>
    </source>
</evidence>
<keyword evidence="5" id="KW-0732">Signal</keyword>
<dbReference type="SMART" id="SM00387">
    <property type="entry name" value="HATPase_c"/>
    <property type="match status" value="1"/>
</dbReference>
<dbReference type="SUPFAM" id="SSF48452">
    <property type="entry name" value="TPR-like"/>
    <property type="match status" value="2"/>
</dbReference>
<keyword evidence="2" id="KW-0418">Kinase</keyword>
<keyword evidence="4" id="KW-1133">Transmembrane helix</keyword>
<evidence type="ECO:0000256" key="3">
    <source>
        <dbReference type="ARBA" id="ARBA00023012"/>
    </source>
</evidence>
<gene>
    <name evidence="7" type="ORF">F0919_15700</name>
</gene>
<dbReference type="InterPro" id="IPR036890">
    <property type="entry name" value="HATPase_C_sf"/>
</dbReference>
<reference evidence="7 8" key="1">
    <citation type="submission" date="2019-09" db="EMBL/GenBank/DDBJ databases">
        <title>Genome sequence and assembly of Taibaiella sp.</title>
        <authorList>
            <person name="Chhetri G."/>
        </authorList>
    </citation>
    <scope>NUCLEOTIDE SEQUENCE [LARGE SCALE GENOMIC DNA]</scope>
    <source>
        <strain evidence="7 8">KVB11</strain>
    </source>
</reference>
<evidence type="ECO:0000256" key="4">
    <source>
        <dbReference type="SAM" id="Phobius"/>
    </source>
</evidence>
<dbReference type="InterPro" id="IPR011990">
    <property type="entry name" value="TPR-like_helical_dom_sf"/>
</dbReference>
<dbReference type="InterPro" id="IPR005467">
    <property type="entry name" value="His_kinase_dom"/>
</dbReference>
<feature type="domain" description="Histidine kinase" evidence="6">
    <location>
        <begin position="574"/>
        <end position="660"/>
    </location>
</feature>
<keyword evidence="1" id="KW-0808">Transferase</keyword>
<comment type="caution">
    <text evidence="7">The sequence shown here is derived from an EMBL/GenBank/DDBJ whole genome shotgun (WGS) entry which is preliminary data.</text>
</comment>
<dbReference type="GO" id="GO:0000155">
    <property type="term" value="F:phosphorelay sensor kinase activity"/>
    <property type="evidence" value="ECO:0007669"/>
    <property type="project" value="InterPro"/>
</dbReference>
<keyword evidence="4" id="KW-0472">Membrane</keyword>
<dbReference type="Proteomes" id="UP000323632">
    <property type="component" value="Unassembled WGS sequence"/>
</dbReference>
<evidence type="ECO:0000256" key="1">
    <source>
        <dbReference type="ARBA" id="ARBA00022679"/>
    </source>
</evidence>
<dbReference type="SUPFAM" id="SSF55874">
    <property type="entry name" value="ATPase domain of HSP90 chaperone/DNA topoisomerase II/histidine kinase"/>
    <property type="match status" value="1"/>
</dbReference>
<feature type="signal peptide" evidence="5">
    <location>
        <begin position="1"/>
        <end position="36"/>
    </location>
</feature>
<name>A0A5M6CEE1_9BACT</name>
<dbReference type="Gene3D" id="1.20.5.1930">
    <property type="match status" value="1"/>
</dbReference>
<dbReference type="Pfam" id="PF13181">
    <property type="entry name" value="TPR_8"/>
    <property type="match status" value="3"/>
</dbReference>
<evidence type="ECO:0000256" key="2">
    <source>
        <dbReference type="ARBA" id="ARBA00022777"/>
    </source>
</evidence>
<keyword evidence="4" id="KW-0812">Transmembrane</keyword>
<dbReference type="InterPro" id="IPR003594">
    <property type="entry name" value="HATPase_dom"/>
</dbReference>
<dbReference type="CDD" id="cd16917">
    <property type="entry name" value="HATPase_UhpB-NarQ-NarX-like"/>
    <property type="match status" value="1"/>
</dbReference>
<dbReference type="GO" id="GO:0016020">
    <property type="term" value="C:membrane"/>
    <property type="evidence" value="ECO:0007669"/>
    <property type="project" value="InterPro"/>
</dbReference>
<dbReference type="InterPro" id="IPR011712">
    <property type="entry name" value="Sig_transdc_His_kin_sub3_dim/P"/>
</dbReference>
<dbReference type="Gene3D" id="1.25.40.10">
    <property type="entry name" value="Tetratricopeptide repeat domain"/>
    <property type="match status" value="2"/>
</dbReference>
<keyword evidence="3" id="KW-0902">Two-component regulatory system</keyword>
<dbReference type="Gene3D" id="3.30.565.10">
    <property type="entry name" value="Histidine kinase-like ATPase, C-terminal domain"/>
    <property type="match status" value="1"/>
</dbReference>
<accession>A0A5M6CEE1</accession>
<feature type="chain" id="PRO_5024314121" description="Histidine kinase domain-containing protein" evidence="5">
    <location>
        <begin position="37"/>
        <end position="660"/>
    </location>
</feature>
<dbReference type="AlphaFoldDB" id="A0A5M6CEE1"/>
<organism evidence="7 8">
    <name type="scientific">Taibaiella lutea</name>
    <dbReference type="NCBI Taxonomy" id="2608001"/>
    <lineage>
        <taxon>Bacteria</taxon>
        <taxon>Pseudomonadati</taxon>
        <taxon>Bacteroidota</taxon>
        <taxon>Chitinophagia</taxon>
        <taxon>Chitinophagales</taxon>
        <taxon>Chitinophagaceae</taxon>
        <taxon>Taibaiella</taxon>
    </lineage>
</organism>
<dbReference type="Pfam" id="PF02518">
    <property type="entry name" value="HATPase_c"/>
    <property type="match status" value="1"/>
</dbReference>
<sequence>MGYSFYPYSVRFKKHIIPCSILQVLLCFLFSTTKIAAQERTYIEHAVASEAQMNRIDDENDKVYEWSFTHPDSALRVFKRIFNESQQLDYAFGMANAMILSANVYINVKREEPVDPAIPCLRIAEKYLERARKRNKSVVETWYNNMGAVYLKKNQTDSAMICLSKSLDLYLQSGHKKDGVLVMKYLNLETVFYVLQQFDKVIAYAKTAEKIALEHNLKGELYKTYTMLASVYTEINKPDSSLYYLALMDKIPYKPDESFSKLTLEIKGTAYLKKNMPEKAIPYFLQSIAINNYPAPNSWQGLGNAYKRLKKYKLSESYLLQAENYETNASQRSDYSVSVYNDLADLYDSTYQYKNAYKYRSKAALLQKELDDNSNVQTINALEARYRNAQKDKQLTDERLAFLSIQNKLKNRNLWIAVIIGCIVISVMIILVLYQKQKLWKQKSETLEQQQEIENLKTSILTEENERSRIGRQLHDDIMVQLALVKMNLEALPSQLPEIEEMEDFIAVKEMMDNAGRDLRLTAHNLAPDTLLADGLTQALLYFCKNIQYRTRLNVTFQHYGEAPALNQELSINIYRITQELIQNIIKHAAASNVLIQLNYRPDILTLTVEDDGKGFKTNDIANEGIGLKSIKSRLKVMKGEMEIHERHPKGTSVTIQVNL</sequence>
<dbReference type="InterPro" id="IPR050482">
    <property type="entry name" value="Sensor_HK_TwoCompSys"/>
</dbReference>
<dbReference type="Pfam" id="PF07730">
    <property type="entry name" value="HisKA_3"/>
    <property type="match status" value="1"/>
</dbReference>
<feature type="transmembrane region" description="Helical" evidence="4">
    <location>
        <begin position="414"/>
        <end position="434"/>
    </location>
</feature>